<keyword evidence="2" id="KW-1185">Reference proteome</keyword>
<name>A0A1D1UYF3_RAMVA</name>
<evidence type="ECO:0000313" key="1">
    <source>
        <dbReference type="EMBL" id="GAU94674.1"/>
    </source>
</evidence>
<organism evidence="1 2">
    <name type="scientific">Ramazzottius varieornatus</name>
    <name type="common">Water bear</name>
    <name type="synonym">Tardigrade</name>
    <dbReference type="NCBI Taxonomy" id="947166"/>
    <lineage>
        <taxon>Eukaryota</taxon>
        <taxon>Metazoa</taxon>
        <taxon>Ecdysozoa</taxon>
        <taxon>Tardigrada</taxon>
        <taxon>Eutardigrada</taxon>
        <taxon>Parachela</taxon>
        <taxon>Hypsibioidea</taxon>
        <taxon>Ramazzottiidae</taxon>
        <taxon>Ramazzottius</taxon>
    </lineage>
</organism>
<dbReference type="EMBL" id="BDGG01000002">
    <property type="protein sequence ID" value="GAU94674.1"/>
    <property type="molecule type" value="Genomic_DNA"/>
</dbReference>
<protein>
    <submittedName>
        <fullName evidence="1">Uncharacterized protein</fullName>
    </submittedName>
</protein>
<dbReference type="AlphaFoldDB" id="A0A1D1UYF3"/>
<proteinExistence type="predicted"/>
<accession>A0A1D1UYF3</accession>
<reference evidence="1 2" key="1">
    <citation type="journal article" date="2016" name="Nat. Commun.">
        <title>Extremotolerant tardigrade genome and improved radiotolerance of human cultured cells by tardigrade-unique protein.</title>
        <authorList>
            <person name="Hashimoto T."/>
            <person name="Horikawa D.D."/>
            <person name="Saito Y."/>
            <person name="Kuwahara H."/>
            <person name="Kozuka-Hata H."/>
            <person name="Shin-I T."/>
            <person name="Minakuchi Y."/>
            <person name="Ohishi K."/>
            <person name="Motoyama A."/>
            <person name="Aizu T."/>
            <person name="Enomoto A."/>
            <person name="Kondo K."/>
            <person name="Tanaka S."/>
            <person name="Hara Y."/>
            <person name="Koshikawa S."/>
            <person name="Sagara H."/>
            <person name="Miura T."/>
            <person name="Yokobori S."/>
            <person name="Miyagawa K."/>
            <person name="Suzuki Y."/>
            <person name="Kubo T."/>
            <person name="Oyama M."/>
            <person name="Kohara Y."/>
            <person name="Fujiyama A."/>
            <person name="Arakawa K."/>
            <person name="Katayama T."/>
            <person name="Toyoda A."/>
            <person name="Kunieda T."/>
        </authorList>
    </citation>
    <scope>NUCLEOTIDE SEQUENCE [LARGE SCALE GENOMIC DNA]</scope>
    <source>
        <strain evidence="1 2">YOKOZUNA-1</strain>
    </source>
</reference>
<comment type="caution">
    <text evidence="1">The sequence shown here is derived from an EMBL/GenBank/DDBJ whole genome shotgun (WGS) entry which is preliminary data.</text>
</comment>
<dbReference type="Proteomes" id="UP000186922">
    <property type="component" value="Unassembled WGS sequence"/>
</dbReference>
<sequence length="105" mass="11758">MFVQAAITRHFILPQAVNTRFPTSSTYSMSNAWAIATLHCLLAMRRPYRAVHIFTHKLITFGHARIGNEGRTVFSCQSPLSCSPTAITFFTPRLGVIQRAQAAFM</sequence>
<gene>
    <name evidence="1" type="primary">RvY_06402</name>
    <name evidence="1" type="synonym">RvY_06402.2</name>
    <name evidence="1" type="ORF">RvY_06402-2</name>
</gene>
<evidence type="ECO:0000313" key="2">
    <source>
        <dbReference type="Proteomes" id="UP000186922"/>
    </source>
</evidence>